<dbReference type="InterPro" id="IPR036582">
    <property type="entry name" value="Mao_N_sf"/>
</dbReference>
<protein>
    <submittedName>
        <fullName evidence="7">Multicopper oxidase domain-containing protein</fullName>
    </submittedName>
</protein>
<dbReference type="InterPro" id="IPR052721">
    <property type="entry name" value="ET_Amicyanin"/>
</dbReference>
<dbReference type="Pfam" id="PF13473">
    <property type="entry name" value="Cupredoxin_1"/>
    <property type="match status" value="1"/>
</dbReference>
<keyword evidence="1" id="KW-0732">Signal</keyword>
<dbReference type="Pfam" id="PF07833">
    <property type="entry name" value="Cu_amine_oxidN1"/>
    <property type="match status" value="1"/>
</dbReference>
<dbReference type="CDD" id="cd04202">
    <property type="entry name" value="CuRO_D2_2dMcoN_like"/>
    <property type="match status" value="1"/>
</dbReference>
<feature type="domain" description="Plastocyanin-like" evidence="2">
    <location>
        <begin position="210"/>
        <end position="310"/>
    </location>
</feature>
<evidence type="ECO:0000313" key="8">
    <source>
        <dbReference type="Proteomes" id="UP000616779"/>
    </source>
</evidence>
<dbReference type="RefSeq" id="WP_171645666.1">
    <property type="nucleotide sequence ID" value="NZ_WHOA01000158.1"/>
</dbReference>
<dbReference type="InterPro" id="IPR008972">
    <property type="entry name" value="Cupredoxin"/>
</dbReference>
<dbReference type="InterPro" id="IPR012854">
    <property type="entry name" value="Cu_amine_oxidase-like_N"/>
</dbReference>
<dbReference type="Pfam" id="PF07731">
    <property type="entry name" value="Cu-oxidase_2"/>
    <property type="match status" value="1"/>
</dbReference>
<dbReference type="InterPro" id="IPR011706">
    <property type="entry name" value="Cu-oxidase_C"/>
</dbReference>
<dbReference type="InterPro" id="IPR011707">
    <property type="entry name" value="Cu-oxidase-like_N"/>
</dbReference>
<evidence type="ECO:0000259" key="6">
    <source>
        <dbReference type="Pfam" id="PF13473"/>
    </source>
</evidence>
<feature type="domain" description="EfeO-type cupredoxin-like" evidence="6">
    <location>
        <begin position="556"/>
        <end position="640"/>
    </location>
</feature>
<dbReference type="InterPro" id="IPR059177">
    <property type="entry name" value="GH29D-like_dom"/>
</dbReference>
<gene>
    <name evidence="7" type="ORF">GC098_23160</name>
</gene>
<feature type="domain" description="Copper amine oxidase-like N-terminal" evidence="4">
    <location>
        <begin position="352"/>
        <end position="458"/>
    </location>
</feature>
<dbReference type="PANTHER" id="PTHR36507:SF1">
    <property type="entry name" value="BLL1555 PROTEIN"/>
    <property type="match status" value="1"/>
</dbReference>
<dbReference type="Pfam" id="PF07732">
    <property type="entry name" value="Cu-oxidase_3"/>
    <property type="match status" value="1"/>
</dbReference>
<keyword evidence="8" id="KW-1185">Reference proteome</keyword>
<dbReference type="EMBL" id="WHOA01000158">
    <property type="protein sequence ID" value="NOU74259.1"/>
    <property type="molecule type" value="Genomic_DNA"/>
</dbReference>
<feature type="domain" description="Plastocyanin-like" evidence="3">
    <location>
        <begin position="78"/>
        <end position="171"/>
    </location>
</feature>
<name>A0ABX1Y196_9BACL</name>
<reference evidence="7 8" key="1">
    <citation type="submission" date="2019-10" db="EMBL/GenBank/DDBJ databases">
        <title>Description of Paenibacillus terrestris sp. nov.</title>
        <authorList>
            <person name="Carlier A."/>
            <person name="Qi S."/>
        </authorList>
    </citation>
    <scope>NUCLEOTIDE SEQUENCE [LARGE SCALE GENOMIC DNA]</scope>
    <source>
        <strain evidence="7 8">LMG 31458</strain>
    </source>
</reference>
<evidence type="ECO:0000313" key="7">
    <source>
        <dbReference type="EMBL" id="NOU74259.1"/>
    </source>
</evidence>
<comment type="caution">
    <text evidence="7">The sequence shown here is derived from an EMBL/GenBank/DDBJ whole genome shotgun (WGS) entry which is preliminary data.</text>
</comment>
<proteinExistence type="predicted"/>
<feature type="chain" id="PRO_5045735960" evidence="1">
    <location>
        <begin position="38"/>
        <end position="641"/>
    </location>
</feature>
<dbReference type="Gene3D" id="2.60.40.420">
    <property type="entry name" value="Cupredoxins - blue copper proteins"/>
    <property type="match status" value="2"/>
</dbReference>
<organism evidence="7 8">
    <name type="scientific">Paenibacillus phytorum</name>
    <dbReference type="NCBI Taxonomy" id="2654977"/>
    <lineage>
        <taxon>Bacteria</taxon>
        <taxon>Bacillati</taxon>
        <taxon>Bacillota</taxon>
        <taxon>Bacilli</taxon>
        <taxon>Bacillales</taxon>
        <taxon>Paenibacillaceae</taxon>
        <taxon>Paenibacillus</taxon>
    </lineage>
</organism>
<dbReference type="InterPro" id="IPR028096">
    <property type="entry name" value="EfeO_Cupredoxin"/>
</dbReference>
<evidence type="ECO:0000256" key="1">
    <source>
        <dbReference type="SAM" id="SignalP"/>
    </source>
</evidence>
<feature type="signal peptide" evidence="1">
    <location>
        <begin position="1"/>
        <end position="37"/>
    </location>
</feature>
<dbReference type="Pfam" id="PF13290">
    <property type="entry name" value="CHB_HEX_C_1"/>
    <property type="match status" value="1"/>
</dbReference>
<sequence length="641" mass="71152">METMVVMRGMIRVARMKWFFLLIAAFCALFIVASANANTVEARKVQLYATDGYRTLADGSQVYIWGYSQENKPGTAVFPGPKIEAEEGDIVEVTVTNIGPQENGADFQVRPLRVKVLDDQSGDDRILSVGQSDTRLINASQAGSYYYYSYDANQYGLQMGLNGPFVVKAKNSAKQAWTGGPNYDKEYVYHINEVDTEWHQTAEVGNVYDYAKFHPRYWTINGKSFPDLENDPSVMIHGKVGEKIMVRLINPGRDEHPMHLHGHHFQVIAENGVPLPIPVDKDTVNLDPGETKDILVTFDQSGHFPFHSHKIVDNTNNGVYPGGLHTMTHIEPAGNTGEKTITLKVGETHAIVNGEHVMLDVAPFQLKGDTYVPFQFIADKFGGTLQTNAKDRKYIYKTENSEFQLWLIQKQGIMNGQQVQLQSPILQVKGKVMVPLSVMSTYLCSTVDMDHSSGAVTIKYQTGHECHIPDRDRTAPVVQAAPAGGTYSLTQNVTLNIQDDDPNAVIYYTLDGSAPTKSSARYTSPIPISQNTILKFIGIDTSGNASDVQTESYIIESASEVVVEIMNDRFSSAQITVKKGTTVTWVLNSTMMHTVTSYDGLFDGMVTPNGNTRFSYTFNETGTFNYFCMVHPFMQGTVIVE</sequence>
<dbReference type="Gene3D" id="3.30.457.10">
    <property type="entry name" value="Copper amine oxidase-like, N-terminal domain"/>
    <property type="match status" value="2"/>
</dbReference>
<dbReference type="PANTHER" id="PTHR36507">
    <property type="entry name" value="BLL1555 PROTEIN"/>
    <property type="match status" value="1"/>
</dbReference>
<dbReference type="Proteomes" id="UP000616779">
    <property type="component" value="Unassembled WGS sequence"/>
</dbReference>
<dbReference type="SUPFAM" id="SSF49503">
    <property type="entry name" value="Cupredoxins"/>
    <property type="match status" value="3"/>
</dbReference>
<dbReference type="SUPFAM" id="SSF55383">
    <property type="entry name" value="Copper amine oxidase, domain N"/>
    <property type="match status" value="2"/>
</dbReference>
<feature type="domain" description="GH29D-like beta-sandwich" evidence="5">
    <location>
        <begin position="482"/>
        <end position="550"/>
    </location>
</feature>
<evidence type="ECO:0000259" key="4">
    <source>
        <dbReference type="Pfam" id="PF07833"/>
    </source>
</evidence>
<evidence type="ECO:0000259" key="2">
    <source>
        <dbReference type="Pfam" id="PF07731"/>
    </source>
</evidence>
<evidence type="ECO:0000259" key="3">
    <source>
        <dbReference type="Pfam" id="PF07732"/>
    </source>
</evidence>
<evidence type="ECO:0000259" key="5">
    <source>
        <dbReference type="Pfam" id="PF13290"/>
    </source>
</evidence>
<accession>A0ABX1Y196</accession>